<accession>A0ABR3EJM5</accession>
<keyword evidence="2" id="KW-1185">Reference proteome</keyword>
<feature type="non-terminal residue" evidence="1">
    <location>
        <position position="1"/>
    </location>
</feature>
<dbReference type="Proteomes" id="UP001465976">
    <property type="component" value="Unassembled WGS sequence"/>
</dbReference>
<organism evidence="1 2">
    <name type="scientific">Marasmius crinis-equi</name>
    <dbReference type="NCBI Taxonomy" id="585013"/>
    <lineage>
        <taxon>Eukaryota</taxon>
        <taxon>Fungi</taxon>
        <taxon>Dikarya</taxon>
        <taxon>Basidiomycota</taxon>
        <taxon>Agaricomycotina</taxon>
        <taxon>Agaricomycetes</taxon>
        <taxon>Agaricomycetidae</taxon>
        <taxon>Agaricales</taxon>
        <taxon>Marasmiineae</taxon>
        <taxon>Marasmiaceae</taxon>
        <taxon>Marasmius</taxon>
    </lineage>
</organism>
<sequence length="197" mass="22483">VYPPFNKVYLRPGPANKVFRQLAFEVQGNREAYCTLFLQCFILNNYENKSLANEIVQLDPEQFNIYLIPSPNDLIHPAWFSSQVKTYAHTIAEIGLSIAMACKPSAPKAWIDTVFMQQPCSFSTHHRAPYQLQHPSYILSKLPYVHQHSLSILNVLRLYSAISKTTARPYLPTFRSPIVTNLLQPPMKINYGASDII</sequence>
<dbReference type="EMBL" id="JBAHYK010003948">
    <property type="protein sequence ID" value="KAL0563097.1"/>
    <property type="molecule type" value="Genomic_DNA"/>
</dbReference>
<evidence type="ECO:0000313" key="1">
    <source>
        <dbReference type="EMBL" id="KAL0563097.1"/>
    </source>
</evidence>
<comment type="caution">
    <text evidence="1">The sequence shown here is derived from an EMBL/GenBank/DDBJ whole genome shotgun (WGS) entry which is preliminary data.</text>
</comment>
<reference evidence="1 2" key="1">
    <citation type="submission" date="2024-02" db="EMBL/GenBank/DDBJ databases">
        <title>A draft genome for the cacao thread blight pathogen Marasmius crinis-equi.</title>
        <authorList>
            <person name="Cohen S.P."/>
            <person name="Baruah I.K."/>
            <person name="Amoako-Attah I."/>
            <person name="Bukari Y."/>
            <person name="Meinhardt L.W."/>
            <person name="Bailey B.A."/>
        </authorList>
    </citation>
    <scope>NUCLEOTIDE SEQUENCE [LARGE SCALE GENOMIC DNA]</scope>
    <source>
        <strain evidence="1 2">GH-76</strain>
    </source>
</reference>
<evidence type="ECO:0000313" key="2">
    <source>
        <dbReference type="Proteomes" id="UP001465976"/>
    </source>
</evidence>
<gene>
    <name evidence="1" type="ORF">V5O48_018979</name>
</gene>
<proteinExistence type="predicted"/>
<name>A0ABR3EJM5_9AGAR</name>
<protein>
    <recommendedName>
        <fullName evidence="3">Maturase K</fullName>
    </recommendedName>
</protein>
<evidence type="ECO:0008006" key="3">
    <source>
        <dbReference type="Google" id="ProtNLM"/>
    </source>
</evidence>